<dbReference type="Proteomes" id="UP000001038">
    <property type="component" value="Chromosome 21"/>
</dbReference>
<evidence type="ECO:0000256" key="7">
    <source>
        <dbReference type="RuleBase" id="RU362114"/>
    </source>
</evidence>
<keyword evidence="3 7" id="KW-0808">Transferase</keyword>
<dbReference type="GeneTree" id="ENSGT00940000158837"/>
<dbReference type="GO" id="GO:0003950">
    <property type="term" value="F:NAD+ poly-ADP-ribosyltransferase activity"/>
    <property type="evidence" value="ECO:0000318"/>
    <property type="project" value="GO_Central"/>
</dbReference>
<evidence type="ECO:0000256" key="2">
    <source>
        <dbReference type="ARBA" id="ARBA00022676"/>
    </source>
</evidence>
<proteinExistence type="inferred from homology"/>
<dbReference type="GO" id="GO:0044389">
    <property type="term" value="F:ubiquitin-like protein ligase binding"/>
    <property type="evidence" value="ECO:0000318"/>
    <property type="project" value="GO_Central"/>
</dbReference>
<dbReference type="GO" id="GO:0010629">
    <property type="term" value="P:negative regulation of gene expression"/>
    <property type="evidence" value="ECO:0000318"/>
    <property type="project" value="GO_Central"/>
</dbReference>
<dbReference type="InterPro" id="IPR052056">
    <property type="entry name" value="Mono-ARTD/PARP"/>
</dbReference>
<evidence type="ECO:0000256" key="5">
    <source>
        <dbReference type="ARBA" id="ARBA00023242"/>
    </source>
</evidence>
<evidence type="ECO:0000256" key="1">
    <source>
        <dbReference type="ARBA" id="ARBA00004123"/>
    </source>
</evidence>
<dbReference type="GO" id="GO:0003714">
    <property type="term" value="F:transcription corepressor activity"/>
    <property type="evidence" value="ECO:0000318"/>
    <property type="project" value="GO_Central"/>
</dbReference>
<feature type="domain" description="Macro" evidence="9">
    <location>
        <begin position="280"/>
        <end position="463"/>
    </location>
</feature>
<dbReference type="HOGENOM" id="CLU_012160_0_1_1"/>
<protein>
    <recommendedName>
        <fullName evidence="7">Poly [ADP-ribose] polymerase</fullName>
        <shortName evidence="7">PARP</shortName>
        <ecNumber evidence="7">2.4.2.-</ecNumber>
    </recommendedName>
</protein>
<name>H2MV13_ORYLA</name>
<organism evidence="10 11">
    <name type="scientific">Oryzias latipes</name>
    <name type="common">Japanese rice fish</name>
    <name type="synonym">Japanese killifish</name>
    <dbReference type="NCBI Taxonomy" id="8090"/>
    <lineage>
        <taxon>Eukaryota</taxon>
        <taxon>Metazoa</taxon>
        <taxon>Chordata</taxon>
        <taxon>Craniata</taxon>
        <taxon>Vertebrata</taxon>
        <taxon>Euteleostomi</taxon>
        <taxon>Actinopterygii</taxon>
        <taxon>Neopterygii</taxon>
        <taxon>Teleostei</taxon>
        <taxon>Neoteleostei</taxon>
        <taxon>Acanthomorphata</taxon>
        <taxon>Ovalentaria</taxon>
        <taxon>Atherinomorphae</taxon>
        <taxon>Beloniformes</taxon>
        <taxon>Adrianichthyidae</taxon>
        <taxon>Oryziinae</taxon>
        <taxon>Oryzias</taxon>
    </lineage>
</organism>
<dbReference type="InterPro" id="IPR012317">
    <property type="entry name" value="Poly(ADP-ribose)pol_cat_dom"/>
</dbReference>
<keyword evidence="4 7" id="KW-0520">NAD</keyword>
<dbReference type="PANTHER" id="PTHR14453">
    <property type="entry name" value="PARP/ZINC FINGER CCCH TYPE DOMAIN CONTAINING PROTEIN"/>
    <property type="match status" value="1"/>
</dbReference>
<evidence type="ECO:0000256" key="4">
    <source>
        <dbReference type="ARBA" id="ARBA00023027"/>
    </source>
</evidence>
<reference evidence="10 11" key="1">
    <citation type="journal article" date="2007" name="Nature">
        <title>The medaka draft genome and insights into vertebrate genome evolution.</title>
        <authorList>
            <person name="Kasahara M."/>
            <person name="Naruse K."/>
            <person name="Sasaki S."/>
            <person name="Nakatani Y."/>
            <person name="Qu W."/>
            <person name="Ahsan B."/>
            <person name="Yamada T."/>
            <person name="Nagayasu Y."/>
            <person name="Doi K."/>
            <person name="Kasai Y."/>
            <person name="Jindo T."/>
            <person name="Kobayashi D."/>
            <person name="Shimada A."/>
            <person name="Toyoda A."/>
            <person name="Kuroki Y."/>
            <person name="Fujiyama A."/>
            <person name="Sasaki T."/>
            <person name="Shimizu A."/>
            <person name="Asakawa S."/>
            <person name="Shimizu N."/>
            <person name="Hashimoto S."/>
            <person name="Yang J."/>
            <person name="Lee Y."/>
            <person name="Matsushima K."/>
            <person name="Sugano S."/>
            <person name="Sakaizumi M."/>
            <person name="Narita T."/>
            <person name="Ohishi K."/>
            <person name="Haga S."/>
            <person name="Ohta F."/>
            <person name="Nomoto H."/>
            <person name="Nogata K."/>
            <person name="Morishita T."/>
            <person name="Endo T."/>
            <person name="Shin-I T."/>
            <person name="Takeda H."/>
            <person name="Morishita S."/>
            <person name="Kohara Y."/>
        </authorList>
    </citation>
    <scope>NUCLEOTIDE SEQUENCE [LARGE SCALE GENOMIC DNA]</scope>
    <source>
        <strain evidence="10 11">Hd-rR</strain>
    </source>
</reference>
<evidence type="ECO:0000313" key="11">
    <source>
        <dbReference type="Proteomes" id="UP000001038"/>
    </source>
</evidence>
<evidence type="ECO:0000256" key="6">
    <source>
        <dbReference type="ARBA" id="ARBA00024347"/>
    </source>
</evidence>
<dbReference type="InParanoid" id="H2MV13"/>
<dbReference type="GO" id="GO:0060335">
    <property type="term" value="P:positive regulation of type II interferon-mediated signaling pathway"/>
    <property type="evidence" value="ECO:0000318"/>
    <property type="project" value="GO_Central"/>
</dbReference>
<comment type="subcellular location">
    <subcellularLocation>
        <location evidence="1">Nucleus</location>
    </subcellularLocation>
</comment>
<dbReference type="Pfam" id="PF00644">
    <property type="entry name" value="PARP"/>
    <property type="match status" value="1"/>
</dbReference>
<dbReference type="InterPro" id="IPR002589">
    <property type="entry name" value="Macro_dom"/>
</dbReference>
<reference evidence="10" key="2">
    <citation type="submission" date="2025-08" db="UniProtKB">
        <authorList>
            <consortium name="Ensembl"/>
        </authorList>
    </citation>
    <scope>IDENTIFICATION</scope>
    <source>
        <strain evidence="10">Hd-rR</strain>
    </source>
</reference>
<dbReference type="SUPFAM" id="SSF56399">
    <property type="entry name" value="ADP-ribosylation"/>
    <property type="match status" value="1"/>
</dbReference>
<evidence type="ECO:0000259" key="9">
    <source>
        <dbReference type="PROSITE" id="PS51154"/>
    </source>
</evidence>
<comment type="similarity">
    <text evidence="6">Belongs to the ARTD/PARP family.</text>
</comment>
<keyword evidence="2 7" id="KW-0328">Glycosyltransferase</keyword>
<dbReference type="PROSITE" id="PS51154">
    <property type="entry name" value="MACRO"/>
    <property type="match status" value="2"/>
</dbReference>
<dbReference type="Ensembl" id="ENSORLT00000022638.2">
    <property type="protein sequence ID" value="ENSORLP00000022637.2"/>
    <property type="gene ID" value="ENSORLG00000018071.2"/>
</dbReference>
<keyword evidence="11" id="KW-1185">Reference proteome</keyword>
<dbReference type="STRING" id="8090.ENSORLP00000022637"/>
<dbReference type="Gene3D" id="3.90.228.10">
    <property type="match status" value="1"/>
</dbReference>
<dbReference type="SUPFAM" id="SSF52949">
    <property type="entry name" value="Macro domain-like"/>
    <property type="match status" value="2"/>
</dbReference>
<sequence>QKCNFELKLHLYHEKNVSHQTMEEKVEIPLEDFPFIQRYREDLSEVINSKFGCVVTFEGVDGAFSGTKYSKAPVKPEKRSEHTLSSGVVVSVWKADLSCFGPAEAVVNAANSHLSHGGGLAQALSDAGGPQIQQDSQDHIKYHGPLKKGDAVVLNAGLLPYKKIIHAVGPDLSFNPSRSDVKDAEPLLRKAIENILKRVAEERLSSVAIPAVSSGLFYYPLPECAQTIVSTVKSYLEGPSNGKHRPKEVFFVNNDEPTVREMERACRQILGSGPSSYSNAVQNTRGASRDQDLTVQIGQVSLTLKMELIQDQQTDVIVNTASENRDLKLGGVSKALLQKAGSKMQNELYSAKQNRYIISTKGYNLMCKDVYHTFCVHKRDRDSQKSVTECLWTAASAQHKSISFPAIGTGNLGFSETEAARIMLDAVQNFSQNCPSPMAVYFVIHHSDQKVFQVFSLFSEIITDFSPSSRKPQITLEGPSKESTREAEKWLKDLLNASSQVIIYNNFIQHFGKKESQLLYRWNSDGVSIKLFLSQGHACITIESKSKEKLVGAVVKVEAMLCRVRRDFVSEEEKELQLLSDTKGPFRREPVHKDSTEFSHQYSAFSDHSLHVLKVERVKNPALEVMFDIKKVQMSCSTTQRMFQCISAQFCDTICKIGFHAECAPPEDPLYGEGIYFTDSIKEALKVWRRKKEEEFVYFVEAEVLTGKSTKGERGLILPPPVGKDPDKLFDSVSGGYGTSVIFSGYQALPRFIITSGPTKSFYRKDIRPLWCCYIQGLFLSPGE</sequence>
<keyword evidence="5" id="KW-0539">Nucleus</keyword>
<dbReference type="Bgee" id="ENSORLG00000018071">
    <property type="expression patterns" value="Expressed in intestine and 14 other cell types or tissues"/>
</dbReference>
<dbReference type="SMART" id="SM00506">
    <property type="entry name" value="A1pp"/>
    <property type="match status" value="2"/>
</dbReference>
<dbReference type="GO" id="GO:0005634">
    <property type="term" value="C:nucleus"/>
    <property type="evidence" value="ECO:0000318"/>
    <property type="project" value="GO_Central"/>
</dbReference>
<accession>H2MV13</accession>
<evidence type="ECO:0000313" key="10">
    <source>
        <dbReference type="Ensembl" id="ENSORLP00000022637.2"/>
    </source>
</evidence>
<dbReference type="eggNOG" id="KOG2633">
    <property type="taxonomic scope" value="Eukaryota"/>
</dbReference>
<gene>
    <name evidence="10" type="primary">parp9</name>
</gene>
<feature type="domain" description="PARP catalytic" evidence="8">
    <location>
        <begin position="570"/>
        <end position="784"/>
    </location>
</feature>
<dbReference type="Pfam" id="PF01661">
    <property type="entry name" value="Macro"/>
    <property type="match status" value="2"/>
</dbReference>
<feature type="domain" description="Macro" evidence="9">
    <location>
        <begin position="77"/>
        <end position="270"/>
    </location>
</feature>
<reference evidence="10" key="3">
    <citation type="submission" date="2025-09" db="UniProtKB">
        <authorList>
            <consortium name="Ensembl"/>
        </authorList>
    </citation>
    <scope>IDENTIFICATION</scope>
    <source>
        <strain evidence="10">Hd-rR</strain>
    </source>
</reference>
<dbReference type="InterPro" id="IPR043472">
    <property type="entry name" value="Macro_dom-like"/>
</dbReference>
<dbReference type="PROSITE" id="PS51059">
    <property type="entry name" value="PARP_CATALYTIC"/>
    <property type="match status" value="1"/>
</dbReference>
<evidence type="ECO:0000256" key="3">
    <source>
        <dbReference type="ARBA" id="ARBA00022679"/>
    </source>
</evidence>
<dbReference type="AlphaFoldDB" id="H2MV13"/>
<dbReference type="GO" id="GO:0005737">
    <property type="term" value="C:cytoplasm"/>
    <property type="evidence" value="ECO:0000318"/>
    <property type="project" value="GO_Central"/>
</dbReference>
<dbReference type="CDD" id="cd02907">
    <property type="entry name" value="Macro_Af1521_BAL-like"/>
    <property type="match status" value="1"/>
</dbReference>
<evidence type="ECO:0000259" key="8">
    <source>
        <dbReference type="PROSITE" id="PS51059"/>
    </source>
</evidence>
<dbReference type="Gene3D" id="3.40.220.10">
    <property type="entry name" value="Leucine Aminopeptidase, subunit E, domain 1"/>
    <property type="match status" value="2"/>
</dbReference>
<dbReference type="EC" id="2.4.2.-" evidence="7"/>
<dbReference type="PANTHER" id="PTHR14453:SF70">
    <property type="entry name" value="PROTEIN MONO-ADP-RIBOSYLTRANSFERASE PARP9"/>
    <property type="match status" value="1"/>
</dbReference>